<organism evidence="14 15">
    <name type="scientific">Anaerostipes hadrus</name>
    <dbReference type="NCBI Taxonomy" id="649756"/>
    <lineage>
        <taxon>Bacteria</taxon>
        <taxon>Bacillati</taxon>
        <taxon>Bacillota</taxon>
        <taxon>Clostridia</taxon>
        <taxon>Lachnospirales</taxon>
        <taxon>Lachnospiraceae</taxon>
        <taxon>Anaerostipes</taxon>
    </lineage>
</organism>
<dbReference type="GO" id="GO:0035599">
    <property type="term" value="F:aspartic acid methylthiotransferase activity"/>
    <property type="evidence" value="ECO:0007669"/>
    <property type="project" value="TreeGrafter"/>
</dbReference>
<dbReference type="SFLD" id="SFLDS00029">
    <property type="entry name" value="Radical_SAM"/>
    <property type="match status" value="1"/>
</dbReference>
<dbReference type="GO" id="GO:0005829">
    <property type="term" value="C:cytosol"/>
    <property type="evidence" value="ECO:0007669"/>
    <property type="project" value="TreeGrafter"/>
</dbReference>
<protein>
    <recommendedName>
        <fullName evidence="10">Ribosomal protein uS12 methylthiotransferase RimO</fullName>
        <shortName evidence="10">uS12 MTTase</shortName>
        <shortName evidence="10">uS12 methylthiotransferase</shortName>
        <ecNumber evidence="10">2.8.4.4</ecNumber>
    </recommendedName>
    <alternativeName>
        <fullName evidence="10">Ribosomal protein uS12 (aspartate-C(3))-methylthiotransferase</fullName>
    </alternativeName>
    <alternativeName>
        <fullName evidence="10">Ribosome maturation factor RimO</fullName>
    </alternativeName>
</protein>
<dbReference type="Pfam" id="PF18693">
    <property type="entry name" value="TRAM_2"/>
    <property type="match status" value="1"/>
</dbReference>
<dbReference type="InterPro" id="IPR007197">
    <property type="entry name" value="rSAM"/>
</dbReference>
<dbReference type="HAMAP" id="MF_01865">
    <property type="entry name" value="MTTase_RimO"/>
    <property type="match status" value="1"/>
</dbReference>
<keyword evidence="3 10" id="KW-0963">Cytoplasm</keyword>
<dbReference type="GO" id="GO:0005840">
    <property type="term" value="C:ribosome"/>
    <property type="evidence" value="ECO:0007669"/>
    <property type="project" value="UniProtKB-KW"/>
</dbReference>
<comment type="subcellular location">
    <subcellularLocation>
        <location evidence="10">Cytoplasm</location>
    </subcellularLocation>
</comment>
<feature type="binding site" evidence="10">
    <location>
        <position position="46"/>
    </location>
    <ligand>
        <name>[4Fe-4S] cluster</name>
        <dbReference type="ChEBI" id="CHEBI:49883"/>
        <label>1</label>
    </ligand>
</feature>
<keyword evidence="8 10" id="KW-0411">Iron-sulfur</keyword>
<keyword evidence="4 10" id="KW-0808">Transferase</keyword>
<dbReference type="SUPFAM" id="SSF102114">
    <property type="entry name" value="Radical SAM enzymes"/>
    <property type="match status" value="1"/>
</dbReference>
<dbReference type="GO" id="GO:0046872">
    <property type="term" value="F:metal ion binding"/>
    <property type="evidence" value="ECO:0007669"/>
    <property type="project" value="UniProtKB-KW"/>
</dbReference>
<dbReference type="PANTHER" id="PTHR43837">
    <property type="entry name" value="RIBOSOMAL PROTEIN S12 METHYLTHIOTRANSFERASE RIMO"/>
    <property type="match status" value="1"/>
</dbReference>
<dbReference type="SFLD" id="SFLDG01061">
    <property type="entry name" value="methylthiotransferase"/>
    <property type="match status" value="1"/>
</dbReference>
<accession>A0A1Q2C438</accession>
<comment type="cofactor">
    <cofactor evidence="10">
        <name>[4Fe-4S] cluster</name>
        <dbReference type="ChEBI" id="CHEBI:49883"/>
    </cofactor>
    <text evidence="10">Binds 2 [4Fe-4S] clusters. One cluster is coordinated with 3 cysteines and an exchangeable S-adenosyl-L-methionine.</text>
</comment>
<reference evidence="14 15" key="1">
    <citation type="journal article" date="2016" name="Sci. Rep.">
        <title>Accelerated dysbiosis of gut microbiota during aggravation of DSS-induced colitis by a butyrate-producing bacterium.</title>
        <authorList>
            <person name="Zhang Q."/>
            <person name="Wu Y."/>
            <person name="Wang J."/>
            <person name="Wu G."/>
            <person name="Long W."/>
            <person name="Xue Z."/>
            <person name="Wang L."/>
            <person name="Zhang X."/>
            <person name="Pang X."/>
            <person name="Zhao Y."/>
            <person name="Zhao L."/>
            <person name="Zhang C."/>
        </authorList>
    </citation>
    <scope>NUCLEOTIDE SEQUENCE [LARGE SCALE GENOMIC DNA]</scope>
    <source>
        <strain evidence="14 15">BPB5</strain>
    </source>
</reference>
<feature type="binding site" evidence="10">
    <location>
        <position position="10"/>
    </location>
    <ligand>
        <name>[4Fe-4S] cluster</name>
        <dbReference type="ChEBI" id="CHEBI:49883"/>
        <label>1</label>
    </ligand>
</feature>
<dbReference type="InterPro" id="IPR012340">
    <property type="entry name" value="NA-bd_OB-fold"/>
</dbReference>
<feature type="domain" description="Radical SAM core" evidence="13">
    <location>
        <begin position="143"/>
        <end position="373"/>
    </location>
</feature>
<dbReference type="EMBL" id="CP012098">
    <property type="protein sequence ID" value="AQP38497.1"/>
    <property type="molecule type" value="Genomic_DNA"/>
</dbReference>
<comment type="catalytic activity">
    <reaction evidence="10">
        <text>L-aspartate(89)-[ribosomal protein uS12]-hydrogen + (sulfur carrier)-SH + AH2 + 2 S-adenosyl-L-methionine = 3-methylsulfanyl-L-aspartate(89)-[ribosomal protein uS12]-hydrogen + (sulfur carrier)-H + 5'-deoxyadenosine + L-methionine + A + S-adenosyl-L-homocysteine + 2 H(+)</text>
        <dbReference type="Rhea" id="RHEA:37087"/>
        <dbReference type="Rhea" id="RHEA-COMP:10460"/>
        <dbReference type="Rhea" id="RHEA-COMP:10461"/>
        <dbReference type="Rhea" id="RHEA-COMP:14737"/>
        <dbReference type="Rhea" id="RHEA-COMP:14739"/>
        <dbReference type="ChEBI" id="CHEBI:13193"/>
        <dbReference type="ChEBI" id="CHEBI:15378"/>
        <dbReference type="ChEBI" id="CHEBI:17319"/>
        <dbReference type="ChEBI" id="CHEBI:17499"/>
        <dbReference type="ChEBI" id="CHEBI:29917"/>
        <dbReference type="ChEBI" id="CHEBI:29961"/>
        <dbReference type="ChEBI" id="CHEBI:57844"/>
        <dbReference type="ChEBI" id="CHEBI:57856"/>
        <dbReference type="ChEBI" id="CHEBI:59789"/>
        <dbReference type="ChEBI" id="CHEBI:64428"/>
        <dbReference type="ChEBI" id="CHEBI:73599"/>
        <dbReference type="EC" id="2.8.4.4"/>
    </reaction>
</comment>
<dbReference type="PROSITE" id="PS51449">
    <property type="entry name" value="MTTASE_N"/>
    <property type="match status" value="1"/>
</dbReference>
<dbReference type="InterPro" id="IPR020612">
    <property type="entry name" value="Methylthiotransferase_CS"/>
</dbReference>
<dbReference type="InterPro" id="IPR038135">
    <property type="entry name" value="Methylthiotransferase_N_sf"/>
</dbReference>
<dbReference type="GO" id="GO:0035597">
    <property type="term" value="F:tRNA-2-methylthio-N(6)-dimethylallyladenosine(37) synthase activity"/>
    <property type="evidence" value="ECO:0007669"/>
    <property type="project" value="UniProtKB-EC"/>
</dbReference>
<feature type="binding site" evidence="10">
    <location>
        <position position="79"/>
    </location>
    <ligand>
        <name>[4Fe-4S] cluster</name>
        <dbReference type="ChEBI" id="CHEBI:49883"/>
        <label>1</label>
    </ligand>
</feature>
<keyword evidence="5 10" id="KW-0949">S-adenosyl-L-methionine</keyword>
<dbReference type="InterPro" id="IPR023404">
    <property type="entry name" value="rSAM_horseshoe"/>
</dbReference>
<comment type="function">
    <text evidence="1">Catalyzes the methylthiolation of N6-(dimethylallyl)adenosine (i(6)A), leading to the formation of 2-methylthio-N6-(dimethylallyl)adenosine (ms(2)i(6)A) at position 37 in tRNAs that read codons beginning with uridine.</text>
</comment>
<dbReference type="Pfam" id="PF04055">
    <property type="entry name" value="Radical_SAM"/>
    <property type="match status" value="1"/>
</dbReference>
<dbReference type="PANTHER" id="PTHR43837:SF1">
    <property type="entry name" value="RIBOSOMAL PROTEIN US12 METHYLTHIOTRANSFERASE RIMO"/>
    <property type="match status" value="1"/>
</dbReference>
<dbReference type="PROSITE" id="PS51918">
    <property type="entry name" value="RADICAL_SAM"/>
    <property type="match status" value="1"/>
</dbReference>
<dbReference type="NCBIfam" id="TIGR00089">
    <property type="entry name" value="MiaB/RimO family radical SAM methylthiotransferase"/>
    <property type="match status" value="1"/>
</dbReference>
<dbReference type="InterPro" id="IPR006638">
    <property type="entry name" value="Elp3/MiaA/NifB-like_rSAM"/>
</dbReference>
<dbReference type="InterPro" id="IPR058240">
    <property type="entry name" value="rSAM_sf"/>
</dbReference>
<dbReference type="SFLD" id="SFLDF00274">
    <property type="entry name" value="ribosomal_protein_S12_methylth"/>
    <property type="match status" value="1"/>
</dbReference>
<dbReference type="FunFam" id="3.80.30.20:FF:000001">
    <property type="entry name" value="tRNA-2-methylthio-N(6)-dimethylallyladenosine synthase 2"/>
    <property type="match status" value="1"/>
</dbReference>
<feature type="domain" description="MTTase N-terminal" evidence="12">
    <location>
        <begin position="1"/>
        <end position="116"/>
    </location>
</feature>
<dbReference type="InterPro" id="IPR005839">
    <property type="entry name" value="Methylthiotransferase"/>
</dbReference>
<dbReference type="Proteomes" id="UP000188159">
    <property type="component" value="Chromosome"/>
</dbReference>
<evidence type="ECO:0000256" key="2">
    <source>
        <dbReference type="ARBA" id="ARBA00022485"/>
    </source>
</evidence>
<sequence>MKILFISLGCDKNLVDSEVMLGLLTKHGYTLTDDETQADVIVINTCCFIHDAKEESINTILEMAQYKEQNLKALVVAGCLAERYKDEILKEIPEIDAVLGTTSYDSIVEAVNTALEENAGEHFEHYESIDYLPDNSEVERVVTTGNHMAYLKIAEGCDKRCSYCIIPKIRGRFRSVPMQELLNEAKRLASEGVKELVLVAQETTLYGKDLTGEKQLPLLLHELCKIEGIEWIRLLYCYPEEITDELIKVIKTEEKVCNYIDMPIQHSENRILQRMGRRTSREDLVAVIKKLRKEIPDITIRTTLITGFPGESQEDHEGLMNFVEECQFDRLGVFTYSPEEDTLAATFEDQIDEEVKEERRDELMSLQQEISYEHTQQLVGKTIKVMVEGYLFEDDIYVGRSYMDAPKVDGCVFINSPEELMTGDFVYVKITQGREYDVIGEVDYEFTK</sequence>
<keyword evidence="7 10" id="KW-0408">Iron</keyword>
<proteinExistence type="inferred from homology"/>
<dbReference type="Gene3D" id="3.40.50.12160">
    <property type="entry name" value="Methylthiotransferase, N-terminal domain"/>
    <property type="match status" value="1"/>
</dbReference>
<dbReference type="FunFam" id="3.40.50.12160:FF:000003">
    <property type="entry name" value="CDK5 regulatory subunit-associated protein 1"/>
    <property type="match status" value="1"/>
</dbReference>
<dbReference type="EC" id="2.8.4.4" evidence="10"/>
<dbReference type="Gene3D" id="2.40.50.140">
    <property type="entry name" value="Nucleic acid-binding proteins"/>
    <property type="match status" value="1"/>
</dbReference>
<dbReference type="InterPro" id="IPR002792">
    <property type="entry name" value="TRAM_dom"/>
</dbReference>
<keyword evidence="2 10" id="KW-0004">4Fe-4S</keyword>
<evidence type="ECO:0000256" key="6">
    <source>
        <dbReference type="ARBA" id="ARBA00022723"/>
    </source>
</evidence>
<dbReference type="AlphaFoldDB" id="A0A1Q2C438"/>
<keyword evidence="6 10" id="KW-0479">Metal-binding</keyword>
<gene>
    <name evidence="10" type="primary">rimO</name>
    <name evidence="14" type="ORF">DO83_01935</name>
</gene>
<keyword evidence="14" id="KW-0687">Ribonucleoprotein</keyword>
<feature type="binding site" evidence="10">
    <location>
        <position position="157"/>
    </location>
    <ligand>
        <name>[4Fe-4S] cluster</name>
        <dbReference type="ChEBI" id="CHEBI:49883"/>
        <label>2</label>
        <note>4Fe-4S-S-AdoMet</note>
    </ligand>
</feature>
<dbReference type="Gene3D" id="3.80.30.20">
    <property type="entry name" value="tm_1862 like domain"/>
    <property type="match status" value="1"/>
</dbReference>
<dbReference type="InterPro" id="IPR005840">
    <property type="entry name" value="Ribosomal_uS12_MeSTrfase_RimO"/>
</dbReference>
<evidence type="ECO:0000256" key="8">
    <source>
        <dbReference type="ARBA" id="ARBA00023014"/>
    </source>
</evidence>
<evidence type="ECO:0000259" key="11">
    <source>
        <dbReference type="PROSITE" id="PS50926"/>
    </source>
</evidence>
<evidence type="ECO:0000256" key="3">
    <source>
        <dbReference type="ARBA" id="ARBA00022490"/>
    </source>
</evidence>
<evidence type="ECO:0000313" key="15">
    <source>
        <dbReference type="Proteomes" id="UP000188159"/>
    </source>
</evidence>
<dbReference type="GO" id="GO:0051539">
    <property type="term" value="F:4 iron, 4 sulfur cluster binding"/>
    <property type="evidence" value="ECO:0007669"/>
    <property type="project" value="UniProtKB-UniRule"/>
</dbReference>
<dbReference type="NCBIfam" id="TIGR01125">
    <property type="entry name" value="30S ribosomal protein S12 methylthiotransferase RimO"/>
    <property type="match status" value="1"/>
</dbReference>
<feature type="binding site" evidence="10">
    <location>
        <position position="164"/>
    </location>
    <ligand>
        <name>[4Fe-4S] cluster</name>
        <dbReference type="ChEBI" id="CHEBI:49883"/>
        <label>2</label>
        <note>4Fe-4S-S-AdoMet</note>
    </ligand>
</feature>
<evidence type="ECO:0000256" key="7">
    <source>
        <dbReference type="ARBA" id="ARBA00023004"/>
    </source>
</evidence>
<feature type="binding site" evidence="10">
    <location>
        <position position="161"/>
    </location>
    <ligand>
        <name>[4Fe-4S] cluster</name>
        <dbReference type="ChEBI" id="CHEBI:49883"/>
        <label>2</label>
        <note>4Fe-4S-S-AdoMet</note>
    </ligand>
</feature>
<comment type="catalytic activity">
    <reaction evidence="9">
        <text>N(6)-dimethylallyladenosine(37) in tRNA + (sulfur carrier)-SH + AH2 + 2 S-adenosyl-L-methionine = 2-methylsulfanyl-N(6)-dimethylallyladenosine(37) in tRNA + (sulfur carrier)-H + 5'-deoxyadenosine + L-methionine + A + S-adenosyl-L-homocysteine + 2 H(+)</text>
        <dbReference type="Rhea" id="RHEA:37067"/>
        <dbReference type="Rhea" id="RHEA-COMP:10375"/>
        <dbReference type="Rhea" id="RHEA-COMP:10376"/>
        <dbReference type="Rhea" id="RHEA-COMP:14737"/>
        <dbReference type="Rhea" id="RHEA-COMP:14739"/>
        <dbReference type="ChEBI" id="CHEBI:13193"/>
        <dbReference type="ChEBI" id="CHEBI:15378"/>
        <dbReference type="ChEBI" id="CHEBI:17319"/>
        <dbReference type="ChEBI" id="CHEBI:17499"/>
        <dbReference type="ChEBI" id="CHEBI:29917"/>
        <dbReference type="ChEBI" id="CHEBI:57844"/>
        <dbReference type="ChEBI" id="CHEBI:57856"/>
        <dbReference type="ChEBI" id="CHEBI:59789"/>
        <dbReference type="ChEBI" id="CHEBI:64428"/>
        <dbReference type="ChEBI" id="CHEBI:74415"/>
        <dbReference type="ChEBI" id="CHEBI:74417"/>
        <dbReference type="EC" id="2.8.4.3"/>
    </reaction>
</comment>
<evidence type="ECO:0000256" key="5">
    <source>
        <dbReference type="ARBA" id="ARBA00022691"/>
    </source>
</evidence>
<evidence type="ECO:0000259" key="12">
    <source>
        <dbReference type="PROSITE" id="PS51449"/>
    </source>
</evidence>
<dbReference type="PROSITE" id="PS50926">
    <property type="entry name" value="TRAM"/>
    <property type="match status" value="1"/>
</dbReference>
<evidence type="ECO:0000313" key="14">
    <source>
        <dbReference type="EMBL" id="AQP38497.1"/>
    </source>
</evidence>
<dbReference type="CDD" id="cd01335">
    <property type="entry name" value="Radical_SAM"/>
    <property type="match status" value="1"/>
</dbReference>
<dbReference type="InterPro" id="IPR013848">
    <property type="entry name" value="Methylthiotransferase_N"/>
</dbReference>
<comment type="function">
    <text evidence="10">Catalyzes the methylthiolation of an aspartic acid residue of ribosomal protein uS12.</text>
</comment>
<dbReference type="SFLD" id="SFLDG01082">
    <property type="entry name" value="B12-binding_domain_containing"/>
    <property type="match status" value="1"/>
</dbReference>
<evidence type="ECO:0000256" key="1">
    <source>
        <dbReference type="ARBA" id="ARBA00003234"/>
    </source>
</evidence>
<dbReference type="Pfam" id="PF00919">
    <property type="entry name" value="UPF0004"/>
    <property type="match status" value="1"/>
</dbReference>
<evidence type="ECO:0000256" key="10">
    <source>
        <dbReference type="HAMAP-Rule" id="MF_01865"/>
    </source>
</evidence>
<dbReference type="PROSITE" id="PS01278">
    <property type="entry name" value="MTTASE_RADICAL"/>
    <property type="match status" value="1"/>
</dbReference>
<dbReference type="SMART" id="SM00729">
    <property type="entry name" value="Elp3"/>
    <property type="match status" value="1"/>
</dbReference>
<feature type="domain" description="TRAM" evidence="11">
    <location>
        <begin position="376"/>
        <end position="444"/>
    </location>
</feature>
<comment type="similarity">
    <text evidence="10">Belongs to the methylthiotransferase family. RimO subfamily.</text>
</comment>
<name>A0A1Q2C438_ANAHA</name>
<dbReference type="RefSeq" id="WP_077325410.1">
    <property type="nucleotide sequence ID" value="NZ_CP012098.1"/>
</dbReference>
<keyword evidence="14" id="KW-0689">Ribosomal protein</keyword>
<evidence type="ECO:0000256" key="9">
    <source>
        <dbReference type="ARBA" id="ARBA00051425"/>
    </source>
</evidence>
<evidence type="ECO:0000259" key="13">
    <source>
        <dbReference type="PROSITE" id="PS51918"/>
    </source>
</evidence>
<dbReference type="GO" id="GO:0103039">
    <property type="term" value="F:protein methylthiotransferase activity"/>
    <property type="evidence" value="ECO:0007669"/>
    <property type="project" value="UniProtKB-EC"/>
</dbReference>
<evidence type="ECO:0000256" key="4">
    <source>
        <dbReference type="ARBA" id="ARBA00022679"/>
    </source>
</evidence>